<reference evidence="1" key="1">
    <citation type="journal article" date="2017" name="Science">
        <title>Giant viruses with an expanded complement of translation system components.</title>
        <authorList>
            <person name="Schulz F."/>
            <person name="Yutin N."/>
            <person name="Ivanova N.N."/>
            <person name="Ortega D.R."/>
            <person name="Lee T.K."/>
            <person name="Vierheilig J."/>
            <person name="Daims H."/>
            <person name="Horn M."/>
            <person name="Wagner M."/>
            <person name="Jensen G.J."/>
            <person name="Kyrpides N.C."/>
            <person name="Koonin E.V."/>
            <person name="Woyke T."/>
        </authorList>
    </citation>
    <scope>NUCLEOTIDE SEQUENCE</scope>
    <source>
        <strain evidence="1">ILV1</strain>
    </source>
</reference>
<gene>
    <name evidence="1" type="ORF">Indivirus_1_135</name>
</gene>
<evidence type="ECO:0000313" key="1">
    <source>
        <dbReference type="EMBL" id="ARF09512.1"/>
    </source>
</evidence>
<dbReference type="EMBL" id="KY684085">
    <property type="protein sequence ID" value="ARF09512.1"/>
    <property type="molecule type" value="Genomic_DNA"/>
</dbReference>
<organism evidence="1">
    <name type="scientific">Indivirus ILV1</name>
    <dbReference type="NCBI Taxonomy" id="1977633"/>
    <lineage>
        <taxon>Viruses</taxon>
        <taxon>Varidnaviria</taxon>
        <taxon>Bamfordvirae</taxon>
        <taxon>Nucleocytoviricota</taxon>
        <taxon>Megaviricetes</taxon>
        <taxon>Imitervirales</taxon>
        <taxon>Mimiviridae</taxon>
        <taxon>Klosneuvirinae</taxon>
        <taxon>Indivirus</taxon>
    </lineage>
</organism>
<accession>A0A1V0SCS4</accession>
<sequence>MELLFNYIAYRIIIYYFMASQIDLLHDYTE</sequence>
<name>A0A1V0SCS4_9VIRU</name>
<proteinExistence type="predicted"/>
<protein>
    <submittedName>
        <fullName evidence="1">Uncharacterized protein</fullName>
    </submittedName>
</protein>